<keyword evidence="8" id="KW-1185">Reference proteome</keyword>
<evidence type="ECO:0000256" key="1">
    <source>
        <dbReference type="ARBA" id="ARBA00022490"/>
    </source>
</evidence>
<evidence type="ECO:0000256" key="2">
    <source>
        <dbReference type="ARBA" id="ARBA00022705"/>
    </source>
</evidence>
<dbReference type="STRING" id="1121429.SAMN02745133_01868"/>
<organism evidence="7 8">
    <name type="scientific">Desulforamulus putei DSM 12395</name>
    <dbReference type="NCBI Taxonomy" id="1121429"/>
    <lineage>
        <taxon>Bacteria</taxon>
        <taxon>Bacillati</taxon>
        <taxon>Bacillota</taxon>
        <taxon>Clostridia</taxon>
        <taxon>Eubacteriales</taxon>
        <taxon>Peptococcaceae</taxon>
        <taxon>Desulforamulus</taxon>
    </lineage>
</organism>
<keyword evidence="2" id="KW-0235">DNA replication</keyword>
<dbReference type="GO" id="GO:0046872">
    <property type="term" value="F:metal ion binding"/>
    <property type="evidence" value="ECO:0007669"/>
    <property type="project" value="UniProtKB-KW"/>
</dbReference>
<keyword evidence="4" id="KW-0862">Zinc</keyword>
<dbReference type="GO" id="GO:0008156">
    <property type="term" value="P:negative regulation of DNA replication"/>
    <property type="evidence" value="ECO:0007669"/>
    <property type="project" value="UniProtKB-KW"/>
</dbReference>
<evidence type="ECO:0000256" key="6">
    <source>
        <dbReference type="SAM" id="Coils"/>
    </source>
</evidence>
<sequence>MAALPGRINRLEQALRQICDEVDRLKQEVKELEDENARLRREVAGLYLEDGGGGDIQNKPGARNLWNLYDKGFHICNLYFGKGREGECIFCYALMNRGEQCDGA</sequence>
<dbReference type="EMBL" id="FQUY01000012">
    <property type="protein sequence ID" value="SHF11947.1"/>
    <property type="molecule type" value="Genomic_DNA"/>
</dbReference>
<dbReference type="AlphaFoldDB" id="A0A1M4Z2B9"/>
<dbReference type="Pfam" id="PF06156">
    <property type="entry name" value="YabA"/>
    <property type="match status" value="1"/>
</dbReference>
<dbReference type="OrthoDB" id="2112130at2"/>
<dbReference type="InterPro" id="IPR010377">
    <property type="entry name" value="YabA"/>
</dbReference>
<keyword evidence="1" id="KW-0963">Cytoplasm</keyword>
<dbReference type="Gene3D" id="1.20.5.340">
    <property type="match status" value="1"/>
</dbReference>
<dbReference type="GO" id="GO:0006260">
    <property type="term" value="P:DNA replication"/>
    <property type="evidence" value="ECO:0007669"/>
    <property type="project" value="UniProtKB-KW"/>
</dbReference>
<evidence type="ECO:0000256" key="3">
    <source>
        <dbReference type="ARBA" id="ARBA00022723"/>
    </source>
</evidence>
<evidence type="ECO:0000256" key="5">
    <source>
        <dbReference type="ARBA" id="ARBA00022880"/>
    </source>
</evidence>
<evidence type="ECO:0000256" key="4">
    <source>
        <dbReference type="ARBA" id="ARBA00022833"/>
    </source>
</evidence>
<dbReference type="Proteomes" id="UP000184148">
    <property type="component" value="Unassembled WGS sequence"/>
</dbReference>
<dbReference type="RefSeq" id="WP_073239052.1">
    <property type="nucleotide sequence ID" value="NZ_FQUY01000012.1"/>
</dbReference>
<accession>A0A1M4Z2B9</accession>
<evidence type="ECO:0000313" key="8">
    <source>
        <dbReference type="Proteomes" id="UP000184148"/>
    </source>
</evidence>
<keyword evidence="6" id="KW-0175">Coiled coil</keyword>
<feature type="coiled-coil region" evidence="6">
    <location>
        <begin position="8"/>
        <end position="49"/>
    </location>
</feature>
<reference evidence="8" key="1">
    <citation type="submission" date="2016-11" db="EMBL/GenBank/DDBJ databases">
        <authorList>
            <person name="Varghese N."/>
            <person name="Submissions S."/>
        </authorList>
    </citation>
    <scope>NUCLEOTIDE SEQUENCE [LARGE SCALE GENOMIC DNA]</scope>
    <source>
        <strain evidence="8">DSM 12395</strain>
    </source>
</reference>
<gene>
    <name evidence="7" type="ORF">SAMN02745133_01868</name>
</gene>
<protein>
    <submittedName>
        <fullName evidence="7">Regulator of replication initiation timing</fullName>
    </submittedName>
</protein>
<evidence type="ECO:0000313" key="7">
    <source>
        <dbReference type="EMBL" id="SHF11947.1"/>
    </source>
</evidence>
<proteinExistence type="predicted"/>
<keyword evidence="5" id="KW-0236">DNA replication inhibitor</keyword>
<name>A0A1M4Z2B9_9FIRM</name>
<keyword evidence="3" id="KW-0479">Metal-binding</keyword>